<organism evidence="1 2">
    <name type="scientific">Sphingomonas prati</name>
    <dbReference type="NCBI Taxonomy" id="1843237"/>
    <lineage>
        <taxon>Bacteria</taxon>
        <taxon>Pseudomonadati</taxon>
        <taxon>Pseudomonadota</taxon>
        <taxon>Alphaproteobacteria</taxon>
        <taxon>Sphingomonadales</taxon>
        <taxon>Sphingomonadaceae</taxon>
        <taxon>Sphingomonas</taxon>
    </lineage>
</organism>
<sequence length="63" mass="6285">MSDPTIIPVPLPPETLAALDAWIARAKGAPSRGEAVASLLAGALGSHSPSSVVPSLVTGRDIV</sequence>
<dbReference type="Proteomes" id="UP000546701">
    <property type="component" value="Unassembled WGS sequence"/>
</dbReference>
<evidence type="ECO:0000313" key="1">
    <source>
        <dbReference type="EMBL" id="MBB5727730.1"/>
    </source>
</evidence>
<dbReference type="EMBL" id="JACIJR010000001">
    <property type="protein sequence ID" value="MBB5727730.1"/>
    <property type="molecule type" value="Genomic_DNA"/>
</dbReference>
<evidence type="ECO:0008006" key="3">
    <source>
        <dbReference type="Google" id="ProtNLM"/>
    </source>
</evidence>
<reference evidence="1 2" key="1">
    <citation type="submission" date="2020-08" db="EMBL/GenBank/DDBJ databases">
        <title>Genomic Encyclopedia of Type Strains, Phase IV (KMG-IV): sequencing the most valuable type-strain genomes for metagenomic binning, comparative biology and taxonomic classification.</title>
        <authorList>
            <person name="Goeker M."/>
        </authorList>
    </citation>
    <scope>NUCLEOTIDE SEQUENCE [LARGE SCALE GENOMIC DNA]</scope>
    <source>
        <strain evidence="1 2">DSM 103336</strain>
    </source>
</reference>
<keyword evidence="2" id="KW-1185">Reference proteome</keyword>
<name>A0A7W9F1S3_9SPHN</name>
<comment type="caution">
    <text evidence="1">The sequence shown here is derived from an EMBL/GenBank/DDBJ whole genome shotgun (WGS) entry which is preliminary data.</text>
</comment>
<accession>A0A7W9F1S3</accession>
<dbReference type="OrthoDB" id="9932747at2"/>
<protein>
    <recommendedName>
        <fullName evidence="3">CopG family transcriptional regulator</fullName>
    </recommendedName>
</protein>
<proteinExistence type="predicted"/>
<dbReference type="AlphaFoldDB" id="A0A7W9F1S3"/>
<dbReference type="RefSeq" id="WP_157175251.1">
    <property type="nucleotide sequence ID" value="NZ_BMJP01000001.1"/>
</dbReference>
<evidence type="ECO:0000313" key="2">
    <source>
        <dbReference type="Proteomes" id="UP000546701"/>
    </source>
</evidence>
<gene>
    <name evidence="1" type="ORF">FHS99_000186</name>
</gene>